<keyword evidence="3" id="KW-1185">Reference proteome</keyword>
<dbReference type="AlphaFoldDB" id="A0A7X2L1N7"/>
<organism evidence="2 3">
    <name type="scientific">Paenibacillus monticola</name>
    <dbReference type="NCBI Taxonomy" id="2666075"/>
    <lineage>
        <taxon>Bacteria</taxon>
        <taxon>Bacillati</taxon>
        <taxon>Bacillota</taxon>
        <taxon>Bacilli</taxon>
        <taxon>Bacillales</taxon>
        <taxon>Paenibacillaceae</taxon>
        <taxon>Paenibacillus</taxon>
    </lineage>
</organism>
<dbReference type="InterPro" id="IPR001509">
    <property type="entry name" value="Epimerase_deHydtase"/>
</dbReference>
<name>A0A7X2L1N7_9BACL</name>
<dbReference type="Gene3D" id="3.40.50.720">
    <property type="entry name" value="NAD(P)-binding Rossmann-like Domain"/>
    <property type="match status" value="1"/>
</dbReference>
<protein>
    <submittedName>
        <fullName evidence="2">NAD-dependent epimerase/dehydratase family protein</fullName>
    </submittedName>
</protein>
<sequence length="305" mass="33500">MNIILGTGPLGMAVMRELVAQEEPVTMISTSGNASVPPGVRLERADLSDIEQAKASLKHASVVFQCAQPPYQKWSKLFMPFQDHIISGAMAAGAKLVAAENMYMYGLVKGSMHEQLPYATNTKKGQVRASMSEKLLKLYQNGTMQMVMGRGADFFGPNVHNSSVGSRLFQPIAKGKACTVLGNPDKKHTYTFIVDFGKALVLLSQHEDAFGQVWHVPNADTVTTREFIDTSYRIAGFPPKIRTMGIGMLRFGGLFIPAARESIEMLYQFDEDFIVDSSKFTERFGMTATPLEAAIEQTLQSSLSI</sequence>
<dbReference type="SUPFAM" id="SSF51735">
    <property type="entry name" value="NAD(P)-binding Rossmann-fold domains"/>
    <property type="match status" value="1"/>
</dbReference>
<evidence type="ECO:0000259" key="1">
    <source>
        <dbReference type="Pfam" id="PF01370"/>
    </source>
</evidence>
<dbReference type="InterPro" id="IPR036291">
    <property type="entry name" value="NAD(P)-bd_dom_sf"/>
</dbReference>
<accession>A0A7X2L1N7</accession>
<dbReference type="RefSeq" id="WP_154118361.1">
    <property type="nucleotide sequence ID" value="NZ_WJXB01000003.1"/>
</dbReference>
<feature type="domain" description="NAD-dependent epimerase/dehydratase" evidence="1">
    <location>
        <begin position="6"/>
        <end position="209"/>
    </location>
</feature>
<proteinExistence type="predicted"/>
<gene>
    <name evidence="2" type="ORF">GJB61_09985</name>
</gene>
<evidence type="ECO:0000313" key="3">
    <source>
        <dbReference type="Proteomes" id="UP000463051"/>
    </source>
</evidence>
<dbReference type="Proteomes" id="UP000463051">
    <property type="component" value="Unassembled WGS sequence"/>
</dbReference>
<reference evidence="2 3" key="1">
    <citation type="submission" date="2019-11" db="EMBL/GenBank/DDBJ databases">
        <title>Paenibacillus monticola sp. nov., a novel PGPR strain isolated from mountain sample in China.</title>
        <authorList>
            <person name="Zhao Q."/>
            <person name="Li H.-P."/>
            <person name="Zhang J.-L."/>
        </authorList>
    </citation>
    <scope>NUCLEOTIDE SEQUENCE [LARGE SCALE GENOMIC DNA]</scope>
    <source>
        <strain evidence="2 3">LC-T2</strain>
    </source>
</reference>
<comment type="caution">
    <text evidence="2">The sequence shown here is derived from an EMBL/GenBank/DDBJ whole genome shotgun (WGS) entry which is preliminary data.</text>
</comment>
<dbReference type="Pfam" id="PF01370">
    <property type="entry name" value="Epimerase"/>
    <property type="match status" value="1"/>
</dbReference>
<evidence type="ECO:0000313" key="2">
    <source>
        <dbReference type="EMBL" id="MRN53320.1"/>
    </source>
</evidence>
<dbReference type="EMBL" id="WJXB01000003">
    <property type="protein sequence ID" value="MRN53320.1"/>
    <property type="molecule type" value="Genomic_DNA"/>
</dbReference>